<dbReference type="EMBL" id="FUKJ01000178">
    <property type="protein sequence ID" value="SJM92261.1"/>
    <property type="molecule type" value="Genomic_DNA"/>
</dbReference>
<evidence type="ECO:0000313" key="2">
    <source>
        <dbReference type="Proteomes" id="UP000195442"/>
    </source>
</evidence>
<proteinExistence type="predicted"/>
<protein>
    <submittedName>
        <fullName evidence="1">Uncharacterized protein</fullName>
    </submittedName>
</protein>
<keyword evidence="2" id="KW-1185">Reference proteome</keyword>
<dbReference type="RefSeq" id="WP_087146893.1">
    <property type="nucleotide sequence ID" value="NZ_FUKJ01000178.1"/>
</dbReference>
<dbReference type="OrthoDB" id="9816400at2"/>
<name>A0A1R4H8A4_9GAMM</name>
<dbReference type="Proteomes" id="UP000195442">
    <property type="component" value="Unassembled WGS sequence"/>
</dbReference>
<accession>A0A1R4H8A4</accession>
<gene>
    <name evidence="1" type="ORF">CRENPOLYSF2_2590018</name>
</gene>
<organism evidence="1 2">
    <name type="scientific">Crenothrix polyspora</name>
    <dbReference type="NCBI Taxonomy" id="360316"/>
    <lineage>
        <taxon>Bacteria</taxon>
        <taxon>Pseudomonadati</taxon>
        <taxon>Pseudomonadota</taxon>
        <taxon>Gammaproteobacteria</taxon>
        <taxon>Methylococcales</taxon>
        <taxon>Crenotrichaceae</taxon>
        <taxon>Crenothrix</taxon>
    </lineage>
</organism>
<sequence>MVLFFLRVALVCVNKIIIPPATTKHPQSAKHVEEAQAAKYPRIVTVDRPSTLARRTLVNTFPAMKTCRADNKKINTGDPKTDYDCDEYPQAVFRENAGKPSVKSIRANDNRGSGNKIGYYLKAHANENQVEVVVPVLKGKLYCKDAF</sequence>
<dbReference type="AlphaFoldDB" id="A0A1R4H8A4"/>
<evidence type="ECO:0000313" key="1">
    <source>
        <dbReference type="EMBL" id="SJM92261.1"/>
    </source>
</evidence>
<reference evidence="2" key="1">
    <citation type="submission" date="2017-02" db="EMBL/GenBank/DDBJ databases">
        <authorList>
            <person name="Daims H."/>
        </authorList>
    </citation>
    <scope>NUCLEOTIDE SEQUENCE [LARGE SCALE GENOMIC DNA]</scope>
</reference>